<evidence type="ECO:0000256" key="6">
    <source>
        <dbReference type="ARBA" id="ARBA00022989"/>
    </source>
</evidence>
<comment type="similarity">
    <text evidence="2 9">Belongs to the mitochondrial carrier (TC 2.A.29) family.</text>
</comment>
<dbReference type="Pfam" id="PF00153">
    <property type="entry name" value="Mito_carr"/>
    <property type="match status" value="1"/>
</dbReference>
<dbReference type="PROSITE" id="PS50920">
    <property type="entry name" value="SOLCAR"/>
    <property type="match status" value="1"/>
</dbReference>
<dbReference type="EMBL" id="KE343351">
    <property type="protein sequence ID" value="EXB24795.1"/>
    <property type="molecule type" value="Genomic_DNA"/>
</dbReference>
<keyword evidence="3 9" id="KW-0813">Transport</keyword>
<comment type="subcellular location">
    <subcellularLocation>
        <location evidence="1">Membrane</location>
        <topology evidence="1">Multi-pass membrane protein</topology>
    </subcellularLocation>
</comment>
<keyword evidence="6" id="KW-1133">Transmembrane helix</keyword>
<evidence type="ECO:0000256" key="8">
    <source>
        <dbReference type="PROSITE-ProRule" id="PRU00282"/>
    </source>
</evidence>
<evidence type="ECO:0000256" key="9">
    <source>
        <dbReference type="RuleBase" id="RU000488"/>
    </source>
</evidence>
<dbReference type="InterPro" id="IPR018108">
    <property type="entry name" value="MCP_transmembrane"/>
</dbReference>
<keyword evidence="5" id="KW-0677">Repeat</keyword>
<name>W9QC14_9ROSA</name>
<gene>
    <name evidence="10" type="ORF">L484_005174</name>
</gene>
<dbReference type="GO" id="GO:0016020">
    <property type="term" value="C:membrane"/>
    <property type="evidence" value="ECO:0007669"/>
    <property type="project" value="UniProtKB-SubCell"/>
</dbReference>
<feature type="repeat" description="Solcar" evidence="8">
    <location>
        <begin position="51"/>
        <end position="150"/>
    </location>
</feature>
<dbReference type="PANTHER" id="PTHR45667">
    <property type="entry name" value="S-ADENOSYLMETHIONINE MITOCHONDRIAL CARRIER PROTEIN"/>
    <property type="match status" value="1"/>
</dbReference>
<evidence type="ECO:0000256" key="7">
    <source>
        <dbReference type="ARBA" id="ARBA00023136"/>
    </source>
</evidence>
<evidence type="ECO:0000256" key="1">
    <source>
        <dbReference type="ARBA" id="ARBA00004141"/>
    </source>
</evidence>
<evidence type="ECO:0000256" key="3">
    <source>
        <dbReference type="ARBA" id="ARBA00022448"/>
    </source>
</evidence>
<evidence type="ECO:0000256" key="4">
    <source>
        <dbReference type="ARBA" id="ARBA00022692"/>
    </source>
</evidence>
<keyword evidence="4 8" id="KW-0812">Transmembrane</keyword>
<evidence type="ECO:0000256" key="5">
    <source>
        <dbReference type="ARBA" id="ARBA00022737"/>
    </source>
</evidence>
<dbReference type="eggNOG" id="KOG0768">
    <property type="taxonomic scope" value="Eukaryota"/>
</dbReference>
<protein>
    <recommendedName>
        <fullName evidence="12">S-adenosylmethionine carrier 1</fullName>
    </recommendedName>
</protein>
<dbReference type="AlphaFoldDB" id="W9QC14"/>
<organism evidence="10 11">
    <name type="scientific">Morus notabilis</name>
    <dbReference type="NCBI Taxonomy" id="981085"/>
    <lineage>
        <taxon>Eukaryota</taxon>
        <taxon>Viridiplantae</taxon>
        <taxon>Streptophyta</taxon>
        <taxon>Embryophyta</taxon>
        <taxon>Tracheophyta</taxon>
        <taxon>Spermatophyta</taxon>
        <taxon>Magnoliopsida</taxon>
        <taxon>eudicotyledons</taxon>
        <taxon>Gunneridae</taxon>
        <taxon>Pentapetalae</taxon>
        <taxon>rosids</taxon>
        <taxon>fabids</taxon>
        <taxon>Rosales</taxon>
        <taxon>Moraceae</taxon>
        <taxon>Moreae</taxon>
        <taxon>Morus</taxon>
    </lineage>
</organism>
<proteinExistence type="inferred from homology"/>
<evidence type="ECO:0000313" key="11">
    <source>
        <dbReference type="Proteomes" id="UP000030645"/>
    </source>
</evidence>
<evidence type="ECO:0000313" key="10">
    <source>
        <dbReference type="EMBL" id="EXB24795.1"/>
    </source>
</evidence>
<dbReference type="SUPFAM" id="SSF103506">
    <property type="entry name" value="Mitochondrial carrier"/>
    <property type="match status" value="1"/>
</dbReference>
<dbReference type="Gene3D" id="1.50.40.10">
    <property type="entry name" value="Mitochondrial carrier domain"/>
    <property type="match status" value="1"/>
</dbReference>
<keyword evidence="7 8" id="KW-0472">Membrane</keyword>
<dbReference type="Proteomes" id="UP000030645">
    <property type="component" value="Unassembled WGS sequence"/>
</dbReference>
<reference evidence="11" key="1">
    <citation type="submission" date="2013-01" db="EMBL/GenBank/DDBJ databases">
        <title>Draft Genome Sequence of a Mulberry Tree, Morus notabilis C.K. Schneid.</title>
        <authorList>
            <person name="He N."/>
            <person name="Zhao S."/>
        </authorList>
    </citation>
    <scope>NUCLEOTIDE SEQUENCE</scope>
</reference>
<keyword evidence="11" id="KW-1185">Reference proteome</keyword>
<evidence type="ECO:0008006" key="12">
    <source>
        <dbReference type="Google" id="ProtNLM"/>
    </source>
</evidence>
<sequence length="180" mass="19222">MGPLTLAVDGKSSAVAYTDAGPKKAQNLSFETKKPFAAISTEAEKPFDFFRTLFEGMIAGGTAGVVVETALYPIDTIKTRLQAELNTSPSSLLITTVLDPLLPWPCKLFAAHGGGKIVLKGLYSGLAGNLAGVLPASAVFVGVYEPTKQKLLRMFPENLTAVAHLVRELCSFLDYSTVHY</sequence>
<dbReference type="InterPro" id="IPR023395">
    <property type="entry name" value="MCP_dom_sf"/>
</dbReference>
<evidence type="ECO:0000256" key="2">
    <source>
        <dbReference type="ARBA" id="ARBA00006375"/>
    </source>
</evidence>
<accession>W9QC14</accession>